<evidence type="ECO:0000256" key="2">
    <source>
        <dbReference type="ARBA" id="ARBA00022833"/>
    </source>
</evidence>
<dbReference type="SUPFAM" id="SSF118352">
    <property type="entry name" value="HSP33 redox switch-like"/>
    <property type="match status" value="1"/>
</dbReference>
<dbReference type="Proteomes" id="UP001162881">
    <property type="component" value="Unassembled WGS sequence"/>
</dbReference>
<comment type="caution">
    <text evidence="6">The sequence shown here is derived from an EMBL/GenBank/DDBJ whole genome shotgun (WGS) entry which is preliminary data.</text>
</comment>
<evidence type="ECO:0000256" key="4">
    <source>
        <dbReference type="ARBA" id="ARBA00023186"/>
    </source>
</evidence>
<dbReference type="SUPFAM" id="SSF64397">
    <property type="entry name" value="Hsp33 domain"/>
    <property type="match status" value="1"/>
</dbReference>
<keyword evidence="4" id="KW-0143">Chaperone</keyword>
<gene>
    <name evidence="6" type="ORF">MTR62_19505</name>
</gene>
<evidence type="ECO:0000313" key="7">
    <source>
        <dbReference type="Proteomes" id="UP001162881"/>
    </source>
</evidence>
<accession>A0ABT0BJG2</accession>
<dbReference type="InterPro" id="IPR016154">
    <property type="entry name" value="Heat_shock_Hsp33_C"/>
</dbReference>
<reference evidence="6" key="1">
    <citation type="submission" date="2022-03" db="EMBL/GenBank/DDBJ databases">
        <title>Identification of a novel bacterium isolated from mangrove sediments.</title>
        <authorList>
            <person name="Pan X."/>
        </authorList>
    </citation>
    <scope>NUCLEOTIDE SEQUENCE</scope>
    <source>
        <strain evidence="6">B1949</strain>
    </source>
</reference>
<evidence type="ECO:0000256" key="5">
    <source>
        <dbReference type="ARBA" id="ARBA00023284"/>
    </source>
</evidence>
<dbReference type="Gene3D" id="3.90.1280.10">
    <property type="entry name" value="HSP33 redox switch-like"/>
    <property type="match status" value="1"/>
</dbReference>
<name>A0ABT0BJG2_9SPHN</name>
<keyword evidence="5" id="KW-0676">Redox-active center</keyword>
<dbReference type="InterPro" id="IPR000397">
    <property type="entry name" value="Heat_shock_Hsp33"/>
</dbReference>
<dbReference type="CDD" id="cd00498">
    <property type="entry name" value="Hsp33"/>
    <property type="match status" value="1"/>
</dbReference>
<dbReference type="RefSeq" id="WP_244024091.1">
    <property type="nucleotide sequence ID" value="NZ_JALHLF010000160.1"/>
</dbReference>
<evidence type="ECO:0000313" key="6">
    <source>
        <dbReference type="EMBL" id="MCJ2184859.1"/>
    </source>
</evidence>
<dbReference type="Pfam" id="PF01430">
    <property type="entry name" value="HSP33"/>
    <property type="match status" value="1"/>
</dbReference>
<keyword evidence="7" id="KW-1185">Reference proteome</keyword>
<evidence type="ECO:0000256" key="3">
    <source>
        <dbReference type="ARBA" id="ARBA00023157"/>
    </source>
</evidence>
<sequence length="301" mass="33274">MIERRDDTGFDRVLAFSLPARHARGRIVRLGPVLETILSAHDYPDLVKHLLAEALVLTALMGSLLKEEGAQLTVQAQAEGGLVDMLVCDYREGELRGYVHYDADKLAALEAADGQADLAALFGTGYLAITFDLAVTGKRYQGVVPLEGASLSEACEAYFAQSEQVPTLLRVAVRSHGDRCMGGGMLVQFLPDGEEGQARLHAQEDHPDWEHVAVMAGSVQREELLDPVLTLEQLLWRLFHEEEEVRVEPLVLLERGCRCTIEHYQTILGRFPEDQLADLREADGMVPVDCAFCSKVLRIPV</sequence>
<dbReference type="PANTHER" id="PTHR30111:SF1">
    <property type="entry name" value="33 KDA CHAPERONIN"/>
    <property type="match status" value="1"/>
</dbReference>
<evidence type="ECO:0000256" key="1">
    <source>
        <dbReference type="ARBA" id="ARBA00022490"/>
    </source>
</evidence>
<organism evidence="6 7">
    <name type="scientific">Novosphingobium organovorum</name>
    <dbReference type="NCBI Taxonomy" id="2930092"/>
    <lineage>
        <taxon>Bacteria</taxon>
        <taxon>Pseudomonadati</taxon>
        <taxon>Pseudomonadota</taxon>
        <taxon>Alphaproteobacteria</taxon>
        <taxon>Sphingomonadales</taxon>
        <taxon>Sphingomonadaceae</taxon>
        <taxon>Novosphingobium</taxon>
    </lineage>
</organism>
<dbReference type="PIRSF" id="PIRSF005261">
    <property type="entry name" value="Heat_shock_Hsp33"/>
    <property type="match status" value="1"/>
</dbReference>
<dbReference type="Gene3D" id="1.10.287.480">
    <property type="entry name" value="helix hairpin bin"/>
    <property type="match status" value="1"/>
</dbReference>
<dbReference type="EMBL" id="JALHLF010000160">
    <property type="protein sequence ID" value="MCJ2184859.1"/>
    <property type="molecule type" value="Genomic_DNA"/>
</dbReference>
<keyword evidence="1" id="KW-0963">Cytoplasm</keyword>
<dbReference type="PANTHER" id="PTHR30111">
    <property type="entry name" value="33 KDA CHAPERONIN"/>
    <property type="match status" value="1"/>
</dbReference>
<dbReference type="Gene3D" id="3.55.30.10">
    <property type="entry name" value="Hsp33 domain"/>
    <property type="match status" value="1"/>
</dbReference>
<dbReference type="InterPro" id="IPR023212">
    <property type="entry name" value="Hsp33_helix_hairpin_bin_dom_sf"/>
</dbReference>
<keyword evidence="2" id="KW-0862">Zinc</keyword>
<proteinExistence type="predicted"/>
<dbReference type="InterPro" id="IPR016153">
    <property type="entry name" value="Heat_shock_Hsp33_N"/>
</dbReference>
<protein>
    <submittedName>
        <fullName evidence="6">Hsp33 family molecular chaperone HslO</fullName>
    </submittedName>
</protein>
<keyword evidence="3" id="KW-1015">Disulfide bond</keyword>